<organism evidence="2 3">
    <name type="scientific">Sporosarcina aquimarina</name>
    <dbReference type="NCBI Taxonomy" id="114975"/>
    <lineage>
        <taxon>Bacteria</taxon>
        <taxon>Bacillati</taxon>
        <taxon>Bacillota</taxon>
        <taxon>Bacilli</taxon>
        <taxon>Bacillales</taxon>
        <taxon>Caryophanaceae</taxon>
        <taxon>Sporosarcina</taxon>
    </lineage>
</organism>
<feature type="transmembrane region" description="Helical" evidence="1">
    <location>
        <begin position="74"/>
        <end position="94"/>
    </location>
</feature>
<evidence type="ECO:0000256" key="1">
    <source>
        <dbReference type="SAM" id="Phobius"/>
    </source>
</evidence>
<evidence type="ECO:0000313" key="3">
    <source>
        <dbReference type="Proteomes" id="UP001280629"/>
    </source>
</evidence>
<protein>
    <submittedName>
        <fullName evidence="2">DUF3784 domain-containing protein</fullName>
    </submittedName>
</protein>
<gene>
    <name evidence="2" type="ORF">QT716_05105</name>
</gene>
<dbReference type="Proteomes" id="UP001280629">
    <property type="component" value="Unassembled WGS sequence"/>
</dbReference>
<dbReference type="EMBL" id="JAUBDH010000003">
    <property type="protein sequence ID" value="MDW0109432.1"/>
    <property type="molecule type" value="Genomic_DNA"/>
</dbReference>
<keyword evidence="1" id="KW-1133">Transmembrane helix</keyword>
<accession>A0ABU4G193</accession>
<keyword evidence="1" id="KW-0472">Membrane</keyword>
<comment type="caution">
    <text evidence="2">The sequence shown here is derived from an EMBL/GenBank/DDBJ whole genome shotgun (WGS) entry which is preliminary data.</text>
</comment>
<proteinExistence type="predicted"/>
<reference evidence="2 3" key="1">
    <citation type="submission" date="2023-06" db="EMBL/GenBank/DDBJ databases">
        <title>Sporosarcina sp. nov., isolated from Korean traditional fermented seafood 'Jeotgal'.</title>
        <authorList>
            <person name="Yang A.-I."/>
            <person name="Shin N.-R."/>
        </authorList>
    </citation>
    <scope>NUCLEOTIDE SEQUENCE [LARGE SCALE GENOMIC DNA]</scope>
    <source>
        <strain evidence="2 3">KCTC3840</strain>
    </source>
</reference>
<name>A0ABU4G193_9BACL</name>
<dbReference type="Pfam" id="PF12650">
    <property type="entry name" value="DUF3784"/>
    <property type="match status" value="1"/>
</dbReference>
<evidence type="ECO:0000313" key="2">
    <source>
        <dbReference type="EMBL" id="MDW0109432.1"/>
    </source>
</evidence>
<keyword evidence="3" id="KW-1185">Reference proteome</keyword>
<keyword evidence="1" id="KW-0812">Transmembrane</keyword>
<sequence>MIILIVLIVLFLGLAILFMNGKGEFLIAGYNTMPDEEKEKYDTVRLCKFMGKSMFALTFSMIIWGLSDLFGMPILFYVGLVVFLGIVVFMIVYMNTGKRFQKSSL</sequence>
<dbReference type="RefSeq" id="WP_317934969.1">
    <property type="nucleotide sequence ID" value="NZ_JAUBDH010000003.1"/>
</dbReference>
<dbReference type="InterPro" id="IPR017259">
    <property type="entry name" value="UCP037672"/>
</dbReference>